<dbReference type="RefSeq" id="WP_023556634.1">
    <property type="nucleotide sequence ID" value="NZ_KI629782.1"/>
</dbReference>
<evidence type="ECO:0000313" key="2">
    <source>
        <dbReference type="EMBL" id="EST54607.1"/>
    </source>
</evidence>
<protein>
    <submittedName>
        <fullName evidence="2">Uncharacterized protein</fullName>
    </submittedName>
</protein>
<feature type="chain" id="PRO_5004749391" evidence="1">
    <location>
        <begin position="31"/>
        <end position="117"/>
    </location>
</feature>
<feature type="signal peptide" evidence="1">
    <location>
        <begin position="1"/>
        <end position="30"/>
    </location>
</feature>
<dbReference type="AlphaFoldDB" id="V6M8M1"/>
<dbReference type="Proteomes" id="UP000017973">
    <property type="component" value="Unassembled WGS sequence"/>
</dbReference>
<gene>
    <name evidence="2" type="ORF">T458_13580</name>
</gene>
<accession>V6M8M1</accession>
<sequence length="117" mass="13075">MSKVKKSVRFFMISASVILSLGLYVSPAEANNLDSDNMKSKIIFQKASEELSQLAEGDREDINQAEMHADDAFSPTVIHSGGFIVIWYSPDSSLYDLSMLHAIRGWLSPFFIAVLMR</sequence>
<name>V6M8M1_9BACL</name>
<proteinExistence type="predicted"/>
<comment type="caution">
    <text evidence="2">The sequence shown here is derived from an EMBL/GenBank/DDBJ whole genome shotgun (WGS) entry which is preliminary data.</text>
</comment>
<evidence type="ECO:0000256" key="1">
    <source>
        <dbReference type="SAM" id="SignalP"/>
    </source>
</evidence>
<dbReference type="HOGENOM" id="CLU_2080280_0_0_9"/>
<keyword evidence="3" id="KW-1185">Reference proteome</keyword>
<organism evidence="2 3">
    <name type="scientific">Brevibacillus panacihumi W25</name>
    <dbReference type="NCBI Taxonomy" id="1408254"/>
    <lineage>
        <taxon>Bacteria</taxon>
        <taxon>Bacillati</taxon>
        <taxon>Bacillota</taxon>
        <taxon>Bacilli</taxon>
        <taxon>Bacillales</taxon>
        <taxon>Paenibacillaceae</taxon>
        <taxon>Brevibacillus</taxon>
    </lineage>
</organism>
<evidence type="ECO:0000313" key="3">
    <source>
        <dbReference type="Proteomes" id="UP000017973"/>
    </source>
</evidence>
<dbReference type="EMBL" id="AYJU01000016">
    <property type="protein sequence ID" value="EST54607.1"/>
    <property type="molecule type" value="Genomic_DNA"/>
</dbReference>
<keyword evidence="1" id="KW-0732">Signal</keyword>
<dbReference type="PATRIC" id="fig|1408254.3.peg.2679"/>
<reference evidence="2 3" key="1">
    <citation type="journal article" date="2014" name="Genome Announc.">
        <title>Draft Genome Sequence of Brevibacillus panacihumi Strain W25, a Halotolerant Hydrocarbon-Degrading Bacterium.</title>
        <authorList>
            <person name="Wang X."/>
            <person name="Jin D."/>
            <person name="Zhou L."/>
            <person name="Wu L."/>
            <person name="An W."/>
            <person name="Chen Y."/>
            <person name="Zhao L."/>
        </authorList>
    </citation>
    <scope>NUCLEOTIDE SEQUENCE [LARGE SCALE GENOMIC DNA]</scope>
    <source>
        <strain evidence="2 3">W25</strain>
    </source>
</reference>